<dbReference type="EMBL" id="QHKM01000001">
    <property type="protein sequence ID" value="RAK70559.1"/>
    <property type="molecule type" value="Genomic_DNA"/>
</dbReference>
<gene>
    <name evidence="2" type="ORF">DLM85_06910</name>
</gene>
<sequence>MTAQPLTGSNALIFAFGLGLVLAGAHLLLHSSQLRRRGQHVWGRVTGLETSPPRAQVSFQTVEGTAVTVESRYRLAPGAAVPLYYDPAQPAHVAIDSPLYRRGTYALIALGLAIMPLAWLL</sequence>
<name>A0A328BVC1_9BACT</name>
<feature type="transmembrane region" description="Helical" evidence="1">
    <location>
        <begin position="12"/>
        <end position="29"/>
    </location>
</feature>
<keyword evidence="1" id="KW-1133">Transmembrane helix</keyword>
<evidence type="ECO:0000313" key="3">
    <source>
        <dbReference type="Proteomes" id="UP000248553"/>
    </source>
</evidence>
<proteinExistence type="predicted"/>
<dbReference type="OrthoDB" id="886605at2"/>
<protein>
    <recommendedName>
        <fullName evidence="4">DUF3592 domain-containing protein</fullName>
    </recommendedName>
</protein>
<organism evidence="2 3">
    <name type="scientific">Hymenobacter edaphi</name>
    <dbReference type="NCBI Taxonomy" id="2211146"/>
    <lineage>
        <taxon>Bacteria</taxon>
        <taxon>Pseudomonadati</taxon>
        <taxon>Bacteroidota</taxon>
        <taxon>Cytophagia</taxon>
        <taxon>Cytophagales</taxon>
        <taxon>Hymenobacteraceae</taxon>
        <taxon>Hymenobacter</taxon>
    </lineage>
</organism>
<keyword evidence="3" id="KW-1185">Reference proteome</keyword>
<evidence type="ECO:0008006" key="4">
    <source>
        <dbReference type="Google" id="ProtNLM"/>
    </source>
</evidence>
<dbReference type="Proteomes" id="UP000248553">
    <property type="component" value="Unassembled WGS sequence"/>
</dbReference>
<keyword evidence="1" id="KW-0812">Transmembrane</keyword>
<evidence type="ECO:0000256" key="1">
    <source>
        <dbReference type="SAM" id="Phobius"/>
    </source>
</evidence>
<evidence type="ECO:0000313" key="2">
    <source>
        <dbReference type="EMBL" id="RAK70559.1"/>
    </source>
</evidence>
<keyword evidence="1" id="KW-0472">Membrane</keyword>
<accession>A0A328BVC1</accession>
<dbReference type="AlphaFoldDB" id="A0A328BVC1"/>
<dbReference type="RefSeq" id="WP_111477309.1">
    <property type="nucleotide sequence ID" value="NZ_QHKM01000001.1"/>
</dbReference>
<comment type="caution">
    <text evidence="2">The sequence shown here is derived from an EMBL/GenBank/DDBJ whole genome shotgun (WGS) entry which is preliminary data.</text>
</comment>
<feature type="transmembrane region" description="Helical" evidence="1">
    <location>
        <begin position="103"/>
        <end position="120"/>
    </location>
</feature>
<reference evidence="3" key="1">
    <citation type="submission" date="2018-05" db="EMBL/GenBank/DDBJ databases">
        <authorList>
            <person name="Nie L."/>
        </authorList>
    </citation>
    <scope>NUCLEOTIDE SEQUENCE [LARGE SCALE GENOMIC DNA]</scope>
    <source>
        <strain evidence="3">NL</strain>
    </source>
</reference>